<name>A0ABM6IT49_9BACL</name>
<dbReference type="Gene3D" id="1.10.260.40">
    <property type="entry name" value="lambda repressor-like DNA-binding domains"/>
    <property type="match status" value="1"/>
</dbReference>
<evidence type="ECO:0000259" key="2">
    <source>
        <dbReference type="PROSITE" id="PS50943"/>
    </source>
</evidence>
<dbReference type="SMART" id="SM00530">
    <property type="entry name" value="HTH_XRE"/>
    <property type="match status" value="1"/>
</dbReference>
<dbReference type="CDD" id="cd00093">
    <property type="entry name" value="HTH_XRE"/>
    <property type="match status" value="1"/>
</dbReference>
<keyword evidence="1" id="KW-0238">DNA-binding</keyword>
<gene>
    <name evidence="3" type="ORF">AJGP001_11025</name>
</gene>
<reference evidence="3 4" key="1">
    <citation type="submission" date="2017-01" db="EMBL/GenBank/DDBJ databases">
        <title>Planococcus faecalis genome complete sequence.</title>
        <authorList>
            <person name="Lee P.C."/>
        </authorList>
    </citation>
    <scope>NUCLEOTIDE SEQUENCE [LARGE SCALE GENOMIC DNA]</scope>
    <source>
        <strain evidence="3 4">AJ003</strain>
    </source>
</reference>
<evidence type="ECO:0000313" key="4">
    <source>
        <dbReference type="Proteomes" id="UP000189661"/>
    </source>
</evidence>
<dbReference type="InterPro" id="IPR001387">
    <property type="entry name" value="Cro/C1-type_HTH"/>
</dbReference>
<dbReference type="InterPro" id="IPR010982">
    <property type="entry name" value="Lambda_DNA-bd_dom_sf"/>
</dbReference>
<dbReference type="SUPFAM" id="SSF47413">
    <property type="entry name" value="lambda repressor-like DNA-binding domains"/>
    <property type="match status" value="1"/>
</dbReference>
<dbReference type="EMBL" id="CP019401">
    <property type="protein sequence ID" value="AQU79766.1"/>
    <property type="molecule type" value="Genomic_DNA"/>
</dbReference>
<dbReference type="Pfam" id="PF01381">
    <property type="entry name" value="HTH_3"/>
    <property type="match status" value="1"/>
</dbReference>
<dbReference type="PANTHER" id="PTHR46558:SF14">
    <property type="entry name" value="HTH-TYPE TRANSCRIPTIONAL REGULATOR ANSR"/>
    <property type="match status" value="1"/>
</dbReference>
<dbReference type="PROSITE" id="PS50943">
    <property type="entry name" value="HTH_CROC1"/>
    <property type="match status" value="1"/>
</dbReference>
<dbReference type="Proteomes" id="UP000189661">
    <property type="component" value="Chromosome"/>
</dbReference>
<dbReference type="RefSeq" id="WP_071154170.1">
    <property type="nucleotide sequence ID" value="NZ_CP019401.1"/>
</dbReference>
<accession>A0ABM6IT49</accession>
<protein>
    <recommendedName>
        <fullName evidence="2">HTH cro/C1-type domain-containing protein</fullName>
    </recommendedName>
</protein>
<sequence>MLAQRLKELRNRKKRTQQDVAKYLGLTRPAYTAYESGSRSPDYDILIKIADYFDVSTDYLLGRDTKDEQTEQVSLFPFDKLGVDQDEYNNLSPYQQEVLDWAINEEALFFKNKSDNVLDMMERLEIAYEVDQVMQKRKKNK</sequence>
<proteinExistence type="predicted"/>
<feature type="domain" description="HTH cro/C1-type" evidence="2">
    <location>
        <begin position="6"/>
        <end position="60"/>
    </location>
</feature>
<organism evidence="3 4">
    <name type="scientific">Planococcus faecalis</name>
    <dbReference type="NCBI Taxonomy" id="1598147"/>
    <lineage>
        <taxon>Bacteria</taxon>
        <taxon>Bacillati</taxon>
        <taxon>Bacillota</taxon>
        <taxon>Bacilli</taxon>
        <taxon>Bacillales</taxon>
        <taxon>Caryophanaceae</taxon>
        <taxon>Planococcus</taxon>
    </lineage>
</organism>
<evidence type="ECO:0000313" key="3">
    <source>
        <dbReference type="EMBL" id="AQU79766.1"/>
    </source>
</evidence>
<evidence type="ECO:0000256" key="1">
    <source>
        <dbReference type="ARBA" id="ARBA00023125"/>
    </source>
</evidence>
<dbReference type="PANTHER" id="PTHR46558">
    <property type="entry name" value="TRACRIPTIONAL REGULATORY PROTEIN-RELATED-RELATED"/>
    <property type="match status" value="1"/>
</dbReference>
<keyword evidence="4" id="KW-1185">Reference proteome</keyword>